<accession>A0ABW5M0B1</accession>
<dbReference type="RefSeq" id="WP_381521200.1">
    <property type="nucleotide sequence ID" value="NZ_JBHULN010000003.1"/>
</dbReference>
<dbReference type="PANTHER" id="PTHR43053:SF3">
    <property type="entry name" value="ALPHA-GALACTOSIDASE C-RELATED"/>
    <property type="match status" value="1"/>
</dbReference>
<dbReference type="CDD" id="cd14791">
    <property type="entry name" value="GH36"/>
    <property type="match status" value="1"/>
</dbReference>
<dbReference type="InterPro" id="IPR038417">
    <property type="entry name" value="Alpga-gal_N_sf"/>
</dbReference>
<keyword evidence="5" id="KW-1185">Reference proteome</keyword>
<comment type="caution">
    <text evidence="4">The sequence shown here is derived from an EMBL/GenBank/DDBJ whole genome shotgun (WGS) entry which is preliminary data.</text>
</comment>
<dbReference type="Gene3D" id="2.70.98.60">
    <property type="entry name" value="alpha-galactosidase from lactobacil brevis"/>
    <property type="match status" value="1"/>
</dbReference>
<dbReference type="Pfam" id="PF02065">
    <property type="entry name" value="Melibiase"/>
    <property type="match status" value="1"/>
</dbReference>
<evidence type="ECO:0000256" key="2">
    <source>
        <dbReference type="ARBA" id="ARBA00023295"/>
    </source>
</evidence>
<keyword evidence="1 4" id="KW-0378">Hydrolase</keyword>
<dbReference type="InterPro" id="IPR017853">
    <property type="entry name" value="GH"/>
</dbReference>
<dbReference type="EC" id="3.2.1.22" evidence="4"/>
<keyword evidence="3" id="KW-0732">Signal</keyword>
<organism evidence="4 5">
    <name type="scientific">Spirosoma soli</name>
    <dbReference type="NCBI Taxonomy" id="1770529"/>
    <lineage>
        <taxon>Bacteria</taxon>
        <taxon>Pseudomonadati</taxon>
        <taxon>Bacteroidota</taxon>
        <taxon>Cytophagia</taxon>
        <taxon>Cytophagales</taxon>
        <taxon>Cytophagaceae</taxon>
        <taxon>Spirosoma</taxon>
    </lineage>
</organism>
<dbReference type="InterPro" id="IPR050985">
    <property type="entry name" value="Alpha-glycosidase_related"/>
</dbReference>
<dbReference type="InterPro" id="IPR002252">
    <property type="entry name" value="Glyco_hydro_36"/>
</dbReference>
<dbReference type="GO" id="GO:0004557">
    <property type="term" value="F:alpha-galactosidase activity"/>
    <property type="evidence" value="ECO:0007669"/>
    <property type="project" value="UniProtKB-EC"/>
</dbReference>
<keyword evidence="2 4" id="KW-0326">Glycosidase</keyword>
<dbReference type="SUPFAM" id="SSF51445">
    <property type="entry name" value="(Trans)glycosidases"/>
    <property type="match status" value="1"/>
</dbReference>
<sequence>MKNFVLVILLNSVSLSAMLAANQASTRLEPPFAKWTSSELVLNNGLVQRTIKLPASEGSFLTILYKPVDGEYKYFTKTNSDFQFELNGKTYTGSGDWRLITVQKITDDKQGDGAAVTLQSKDGQAEVTLRYLLYPDLPVIRKNLVVKNLSNEPVRLESVDVEKLTATPYYATTFSWICHDYGRRRSIGPYDGNLQDALLTVHNSDWQQGIVIGNEAAGVVKHTSVFWDEPAILSGLTHKEARYPFRKYIGKGESFTTPQVFTIVYNNHKDPDEVLNTAVPNFVRKHLGTRLSELDQKPTFVYNTWVPFRKDINEKLVMELAKAAADAGMKEFVIDDGWADNYGDWIIDKKKFPNGLKPVFDYIKSLGMKPGLWVSVGSASPDSRVYKAHPEWFVLDEQQQPANLHEDDLKMRTACFGTGWRGYIKDVLLKLALEYGLEYLKLDFTVVTSTYRFGNKVTGCYATNHKGHKDHHESLYTNYEEVWKLFDELHAAKPNLFIDCTFETMGGLQLIDYAMLKHAEGNWLSNFYGPPSANVDLRVRNMAWWRSPAIPATALVIGNPEMQDAGWEMHIKSLAGALPIMLGDPRKLSAPDLKQYRAYADWLQAMENKHQIMSYRQDLPDFGEPMEGKWDGFQRINTDTKQGGLIGVFRHGAVEKTRQVTVNHLDPKRTYQIKTIEGKLMTTLTGEALQTTGFAVTLGEPYDGELFEVTDARMTANTK</sequence>
<protein>
    <submittedName>
        <fullName evidence="4">Alpha-galactosidase</fullName>
        <ecNumber evidence="4">3.2.1.22</ecNumber>
    </submittedName>
</protein>
<name>A0ABW5M0B1_9BACT</name>
<reference evidence="5" key="1">
    <citation type="journal article" date="2019" name="Int. J. Syst. Evol. Microbiol.">
        <title>The Global Catalogue of Microorganisms (GCM) 10K type strain sequencing project: providing services to taxonomists for standard genome sequencing and annotation.</title>
        <authorList>
            <consortium name="The Broad Institute Genomics Platform"/>
            <consortium name="The Broad Institute Genome Sequencing Center for Infectious Disease"/>
            <person name="Wu L."/>
            <person name="Ma J."/>
        </authorList>
    </citation>
    <scope>NUCLEOTIDE SEQUENCE [LARGE SCALE GENOMIC DNA]</scope>
    <source>
        <strain evidence="5">KCTC 42805</strain>
    </source>
</reference>
<dbReference type="InterPro" id="IPR013785">
    <property type="entry name" value="Aldolase_TIM"/>
</dbReference>
<evidence type="ECO:0000256" key="3">
    <source>
        <dbReference type="SAM" id="SignalP"/>
    </source>
</evidence>
<proteinExistence type="predicted"/>
<dbReference type="PANTHER" id="PTHR43053">
    <property type="entry name" value="GLYCOSIDASE FAMILY 31"/>
    <property type="match status" value="1"/>
</dbReference>
<evidence type="ECO:0000313" key="4">
    <source>
        <dbReference type="EMBL" id="MFD2570488.1"/>
    </source>
</evidence>
<dbReference type="EMBL" id="JBHULN010000003">
    <property type="protein sequence ID" value="MFD2570488.1"/>
    <property type="molecule type" value="Genomic_DNA"/>
</dbReference>
<dbReference type="Proteomes" id="UP001597469">
    <property type="component" value="Unassembled WGS sequence"/>
</dbReference>
<feature type="chain" id="PRO_5046794295" evidence="3">
    <location>
        <begin position="20"/>
        <end position="719"/>
    </location>
</feature>
<evidence type="ECO:0000256" key="1">
    <source>
        <dbReference type="ARBA" id="ARBA00022801"/>
    </source>
</evidence>
<feature type="signal peptide" evidence="3">
    <location>
        <begin position="1"/>
        <end position="19"/>
    </location>
</feature>
<gene>
    <name evidence="4" type="ORF">ACFSUS_07575</name>
</gene>
<evidence type="ECO:0000313" key="5">
    <source>
        <dbReference type="Proteomes" id="UP001597469"/>
    </source>
</evidence>
<dbReference type="Gene3D" id="3.20.20.70">
    <property type="entry name" value="Aldolase class I"/>
    <property type="match status" value="1"/>
</dbReference>